<evidence type="ECO:0000313" key="1">
    <source>
        <dbReference type="EMBL" id="KAK9042886.1"/>
    </source>
</evidence>
<organism evidence="2 3">
    <name type="scientific">Hibiscus sabdariffa</name>
    <name type="common">roselle</name>
    <dbReference type="NCBI Taxonomy" id="183260"/>
    <lineage>
        <taxon>Eukaryota</taxon>
        <taxon>Viridiplantae</taxon>
        <taxon>Streptophyta</taxon>
        <taxon>Embryophyta</taxon>
        <taxon>Tracheophyta</taxon>
        <taxon>Spermatophyta</taxon>
        <taxon>Magnoliopsida</taxon>
        <taxon>eudicotyledons</taxon>
        <taxon>Gunneridae</taxon>
        <taxon>Pentapetalae</taxon>
        <taxon>rosids</taxon>
        <taxon>malvids</taxon>
        <taxon>Malvales</taxon>
        <taxon>Malvaceae</taxon>
        <taxon>Malvoideae</taxon>
        <taxon>Hibiscus</taxon>
    </lineage>
</organism>
<dbReference type="EMBL" id="JBBPBN010000003">
    <property type="protein sequence ID" value="KAK9042886.1"/>
    <property type="molecule type" value="Genomic_DNA"/>
</dbReference>
<proteinExistence type="predicted"/>
<evidence type="ECO:0000313" key="3">
    <source>
        <dbReference type="Proteomes" id="UP001396334"/>
    </source>
</evidence>
<name>A0ABR2TZS6_9ROSI</name>
<accession>A0ABR2TZS6</accession>
<dbReference type="EMBL" id="JBBPBN010000003">
    <property type="protein sequence ID" value="KAK9042887.1"/>
    <property type="molecule type" value="Genomic_DNA"/>
</dbReference>
<comment type="caution">
    <text evidence="2">The sequence shown here is derived from an EMBL/GenBank/DDBJ whole genome shotgun (WGS) entry which is preliminary data.</text>
</comment>
<dbReference type="Proteomes" id="UP001396334">
    <property type="component" value="Unassembled WGS sequence"/>
</dbReference>
<keyword evidence="3" id="KW-1185">Reference proteome</keyword>
<sequence length="79" mass="9078">MFVKQCVKSHFAARVNSVQLGHEESTGLGFLDLGFNHPFFYGLNTLKEFLLSYAVKLEVELTVGKECFATFQYFLFPIY</sequence>
<gene>
    <name evidence="1" type="ORF">V6N11_071240</name>
    <name evidence="2" type="ORF">V6N11_071241</name>
</gene>
<reference evidence="2 3" key="1">
    <citation type="journal article" date="2024" name="G3 (Bethesda)">
        <title>Genome assembly of Hibiscus sabdariffa L. provides insights into metabolisms of medicinal natural products.</title>
        <authorList>
            <person name="Kim T."/>
        </authorList>
    </citation>
    <scope>NUCLEOTIDE SEQUENCE [LARGE SCALE GENOMIC DNA]</scope>
    <source>
        <strain evidence="2">TK-2024</strain>
        <tissue evidence="2">Old leaves</tissue>
    </source>
</reference>
<protein>
    <submittedName>
        <fullName evidence="2">Uncharacterized protein</fullName>
    </submittedName>
</protein>
<evidence type="ECO:0000313" key="2">
    <source>
        <dbReference type="EMBL" id="KAK9042887.1"/>
    </source>
</evidence>